<dbReference type="KEGG" id="ipc:IPA_07105"/>
<proteinExistence type="predicted"/>
<protein>
    <recommendedName>
        <fullName evidence="3">PaREP1 family protein</fullName>
    </recommendedName>
</protein>
<organism evidence="1 2">
    <name type="scientific">Ignicoccus pacificus DSM 13166</name>
    <dbReference type="NCBI Taxonomy" id="940294"/>
    <lineage>
        <taxon>Archaea</taxon>
        <taxon>Thermoproteota</taxon>
        <taxon>Thermoprotei</taxon>
        <taxon>Desulfurococcales</taxon>
        <taxon>Desulfurococcaceae</taxon>
        <taxon>Ignicoccus</taxon>
    </lineage>
</organism>
<dbReference type="Proteomes" id="UP001063698">
    <property type="component" value="Chromosome"/>
</dbReference>
<name>A0A977K9W1_9CREN</name>
<evidence type="ECO:0008006" key="3">
    <source>
        <dbReference type="Google" id="ProtNLM"/>
    </source>
</evidence>
<evidence type="ECO:0000313" key="1">
    <source>
        <dbReference type="EMBL" id="UXD21714.1"/>
    </source>
</evidence>
<accession>A0A977K9W1</accession>
<evidence type="ECO:0000313" key="2">
    <source>
        <dbReference type="Proteomes" id="UP001063698"/>
    </source>
</evidence>
<sequence length="176" mass="20564">MSLLEKAKERLEEPAKNDFVKKKVEDSIYEAFLAKKLVEEGLIRNACGKAFQAWKELLSALLYLKKDEILKLLKDERQKEWFLKRGIYAPSSRLKPLSVLLERVGIRDVSAWTAEALSLHTYQYHGPDPEGLWGGPVDKEDAKDHLELLLRKWKEYISKYFEKCLDEDLRKVLENV</sequence>
<dbReference type="EMBL" id="CP006868">
    <property type="protein sequence ID" value="UXD21714.1"/>
    <property type="molecule type" value="Genomic_DNA"/>
</dbReference>
<reference evidence="1" key="1">
    <citation type="submission" date="2013-11" db="EMBL/GenBank/DDBJ databases">
        <title>Comparative genomics of Ignicoccus.</title>
        <authorList>
            <person name="Podar M."/>
        </authorList>
    </citation>
    <scope>NUCLEOTIDE SEQUENCE</scope>
    <source>
        <strain evidence="1">DSM 13166</strain>
    </source>
</reference>
<dbReference type="Pfam" id="PF05942">
    <property type="entry name" value="PaREP1"/>
    <property type="match status" value="1"/>
</dbReference>
<keyword evidence="2" id="KW-1185">Reference proteome</keyword>
<dbReference type="AlphaFoldDB" id="A0A977K9W1"/>
<gene>
    <name evidence="1" type="ORF">IPA_07105</name>
</gene>
<dbReference type="InterPro" id="IPR010268">
    <property type="entry name" value="PaREP1"/>
</dbReference>